<evidence type="ECO:0000256" key="1">
    <source>
        <dbReference type="SAM" id="MobiDB-lite"/>
    </source>
</evidence>
<evidence type="ECO:0000313" key="3">
    <source>
        <dbReference type="Proteomes" id="UP000593765"/>
    </source>
</evidence>
<sequence>MFKLIILAFGFVLGGGTGLWLSVNQPELAAKLFQKQNELIEEGKRQAIEEIKTRLDQIVAKEEAKPKPPGNTIMGVVAGMSGASPEGKTEIKSLQADLGKQLTDLGGPSKK</sequence>
<dbReference type="RefSeq" id="WP_206292706.1">
    <property type="nucleotide sequence ID" value="NZ_CP063458.1"/>
</dbReference>
<reference evidence="2 3" key="1">
    <citation type="submission" date="2020-10" db="EMBL/GenBank/DDBJ databases">
        <title>Wide distribution of Phycisphaera-like planctomycetes from WD2101 soil group in peatlands and genome analysis of the first cultivated representative.</title>
        <authorList>
            <person name="Dedysh S.N."/>
            <person name="Beletsky A.V."/>
            <person name="Ivanova A."/>
            <person name="Kulichevskaya I.S."/>
            <person name="Suzina N.E."/>
            <person name="Philippov D.A."/>
            <person name="Rakitin A.L."/>
            <person name="Mardanov A.V."/>
            <person name="Ravin N.V."/>
        </authorList>
    </citation>
    <scope>NUCLEOTIDE SEQUENCE [LARGE SCALE GENOMIC DNA]</scope>
    <source>
        <strain evidence="2 3">M1803</strain>
    </source>
</reference>
<evidence type="ECO:0000313" key="2">
    <source>
        <dbReference type="EMBL" id="QOV89654.1"/>
    </source>
</evidence>
<proteinExistence type="predicted"/>
<organism evidence="2 3">
    <name type="scientific">Humisphaera borealis</name>
    <dbReference type="NCBI Taxonomy" id="2807512"/>
    <lineage>
        <taxon>Bacteria</taxon>
        <taxon>Pseudomonadati</taxon>
        <taxon>Planctomycetota</taxon>
        <taxon>Phycisphaerae</taxon>
        <taxon>Tepidisphaerales</taxon>
        <taxon>Tepidisphaeraceae</taxon>
        <taxon>Humisphaera</taxon>
    </lineage>
</organism>
<accession>A0A7M2WWF7</accession>
<dbReference type="EMBL" id="CP063458">
    <property type="protein sequence ID" value="QOV89654.1"/>
    <property type="molecule type" value="Genomic_DNA"/>
</dbReference>
<dbReference type="KEGG" id="hbs:IPV69_26280"/>
<keyword evidence="3" id="KW-1185">Reference proteome</keyword>
<dbReference type="AlphaFoldDB" id="A0A7M2WWF7"/>
<feature type="region of interest" description="Disordered" evidence="1">
    <location>
        <begin position="64"/>
        <end position="88"/>
    </location>
</feature>
<dbReference type="Proteomes" id="UP000593765">
    <property type="component" value="Chromosome"/>
</dbReference>
<name>A0A7M2WWF7_9BACT</name>
<protein>
    <submittedName>
        <fullName evidence="2">Uncharacterized protein</fullName>
    </submittedName>
</protein>
<gene>
    <name evidence="2" type="ORF">IPV69_26280</name>
</gene>